<gene>
    <name evidence="2" type="ORF">KC19_VG009800</name>
</gene>
<accession>A0A8T0HKY4</accession>
<proteinExistence type="predicted"/>
<protein>
    <submittedName>
        <fullName evidence="2">Uncharacterized protein</fullName>
    </submittedName>
</protein>
<name>A0A8T0HKY4_CERPU</name>
<dbReference type="EMBL" id="CM026426">
    <property type="protein sequence ID" value="KAG0571413.1"/>
    <property type="molecule type" value="Genomic_DNA"/>
</dbReference>
<organism evidence="2 3">
    <name type="scientific">Ceratodon purpureus</name>
    <name type="common">Fire moss</name>
    <name type="synonym">Dicranum purpureum</name>
    <dbReference type="NCBI Taxonomy" id="3225"/>
    <lineage>
        <taxon>Eukaryota</taxon>
        <taxon>Viridiplantae</taxon>
        <taxon>Streptophyta</taxon>
        <taxon>Embryophyta</taxon>
        <taxon>Bryophyta</taxon>
        <taxon>Bryophytina</taxon>
        <taxon>Bryopsida</taxon>
        <taxon>Dicranidae</taxon>
        <taxon>Pseudoditrichales</taxon>
        <taxon>Ditrichaceae</taxon>
        <taxon>Ceratodon</taxon>
    </lineage>
</organism>
<reference evidence="2" key="1">
    <citation type="submission" date="2020-06" db="EMBL/GenBank/DDBJ databases">
        <title>WGS assembly of Ceratodon purpureus strain R40.</title>
        <authorList>
            <person name="Carey S.B."/>
            <person name="Jenkins J."/>
            <person name="Shu S."/>
            <person name="Lovell J.T."/>
            <person name="Sreedasyam A."/>
            <person name="Maumus F."/>
            <person name="Tiley G.P."/>
            <person name="Fernandez-Pozo N."/>
            <person name="Barry K."/>
            <person name="Chen C."/>
            <person name="Wang M."/>
            <person name="Lipzen A."/>
            <person name="Daum C."/>
            <person name="Saski C.A."/>
            <person name="Payton A.C."/>
            <person name="Mcbreen J.C."/>
            <person name="Conrad R.E."/>
            <person name="Kollar L.M."/>
            <person name="Olsson S."/>
            <person name="Huttunen S."/>
            <person name="Landis J.B."/>
            <person name="Wickett N.J."/>
            <person name="Johnson M.G."/>
            <person name="Rensing S.A."/>
            <person name="Grimwood J."/>
            <person name="Schmutz J."/>
            <person name="Mcdaniel S.F."/>
        </authorList>
    </citation>
    <scope>NUCLEOTIDE SEQUENCE</scope>
    <source>
        <strain evidence="2">R40</strain>
    </source>
</reference>
<sequence>MGTHNVVTSYGVKSERRDRYDGESSWIESVIREYELGILGPKHNCQGYCGCTSCARLAWIENPICRCSYNGYLPRSLSLDDAMRQKWSRCRCSPTRFSAVCDTTCICLLMLPTQECVESPISGYSLPSDLLQNSSPRAEMQSPFTQRGDDTVMRIVDRLEEEGRRFTEKGFSSHGTEIIVNEGTTVLLSDIQGKKRARAEENHNGTESEMDDTACSKVVH</sequence>
<evidence type="ECO:0000313" key="3">
    <source>
        <dbReference type="Proteomes" id="UP000822688"/>
    </source>
</evidence>
<dbReference type="AlphaFoldDB" id="A0A8T0HKY4"/>
<feature type="region of interest" description="Disordered" evidence="1">
    <location>
        <begin position="195"/>
        <end position="220"/>
    </location>
</feature>
<evidence type="ECO:0000256" key="1">
    <source>
        <dbReference type="SAM" id="MobiDB-lite"/>
    </source>
</evidence>
<evidence type="ECO:0000313" key="2">
    <source>
        <dbReference type="EMBL" id="KAG0571413.1"/>
    </source>
</evidence>
<comment type="caution">
    <text evidence="2">The sequence shown here is derived from an EMBL/GenBank/DDBJ whole genome shotgun (WGS) entry which is preliminary data.</text>
</comment>
<keyword evidence="3" id="KW-1185">Reference proteome</keyword>
<dbReference type="Proteomes" id="UP000822688">
    <property type="component" value="Chromosome V"/>
</dbReference>